<dbReference type="EMBL" id="JAQIZT010000005">
    <property type="protein sequence ID" value="KAJ6997273.1"/>
    <property type="molecule type" value="Genomic_DNA"/>
</dbReference>
<organism evidence="2 3">
    <name type="scientific">Populus alba x Populus x berolinensis</name>
    <dbReference type="NCBI Taxonomy" id="444605"/>
    <lineage>
        <taxon>Eukaryota</taxon>
        <taxon>Viridiplantae</taxon>
        <taxon>Streptophyta</taxon>
        <taxon>Embryophyta</taxon>
        <taxon>Tracheophyta</taxon>
        <taxon>Spermatophyta</taxon>
        <taxon>Magnoliopsida</taxon>
        <taxon>eudicotyledons</taxon>
        <taxon>Gunneridae</taxon>
        <taxon>Pentapetalae</taxon>
        <taxon>rosids</taxon>
        <taxon>fabids</taxon>
        <taxon>Malpighiales</taxon>
        <taxon>Salicaceae</taxon>
        <taxon>Saliceae</taxon>
        <taxon>Populus</taxon>
    </lineage>
</organism>
<keyword evidence="1" id="KW-0812">Transmembrane</keyword>
<keyword evidence="1" id="KW-0472">Membrane</keyword>
<sequence>MLLGDEDDGEADRSKLLSSSVLPLFFLLSVFCFLCIYKSFSLPLFSTTKNLLNTNEILDGIFLSVFFGRNYRRNISIRNSFGNCRWLYSVGNYRPNYGWKVQT</sequence>
<protein>
    <submittedName>
        <fullName evidence="2">Uncharacterized protein</fullName>
    </submittedName>
</protein>
<comment type="caution">
    <text evidence="2">The sequence shown here is derived from an EMBL/GenBank/DDBJ whole genome shotgun (WGS) entry which is preliminary data.</text>
</comment>
<feature type="transmembrane region" description="Helical" evidence="1">
    <location>
        <begin position="20"/>
        <end position="40"/>
    </location>
</feature>
<dbReference type="AlphaFoldDB" id="A0AAD6QVF4"/>
<reference evidence="2" key="1">
    <citation type="journal article" date="2023" name="Mol. Ecol. Resour.">
        <title>Chromosome-level genome assembly of a triploid poplar Populus alba 'Berolinensis'.</title>
        <authorList>
            <person name="Chen S."/>
            <person name="Yu Y."/>
            <person name="Wang X."/>
            <person name="Wang S."/>
            <person name="Zhang T."/>
            <person name="Zhou Y."/>
            <person name="He R."/>
            <person name="Meng N."/>
            <person name="Wang Y."/>
            <person name="Liu W."/>
            <person name="Liu Z."/>
            <person name="Liu J."/>
            <person name="Guo Q."/>
            <person name="Huang H."/>
            <person name="Sederoff R.R."/>
            <person name="Wang G."/>
            <person name="Qu G."/>
            <person name="Chen S."/>
        </authorList>
    </citation>
    <scope>NUCLEOTIDE SEQUENCE</scope>
    <source>
        <strain evidence="2">SC-2020</strain>
    </source>
</reference>
<name>A0AAD6QVF4_9ROSI</name>
<proteinExistence type="predicted"/>
<accession>A0AAD6QVF4</accession>
<evidence type="ECO:0000313" key="3">
    <source>
        <dbReference type="Proteomes" id="UP001164929"/>
    </source>
</evidence>
<evidence type="ECO:0000256" key="1">
    <source>
        <dbReference type="SAM" id="Phobius"/>
    </source>
</evidence>
<keyword evidence="3" id="KW-1185">Reference proteome</keyword>
<keyword evidence="1" id="KW-1133">Transmembrane helix</keyword>
<dbReference type="Proteomes" id="UP001164929">
    <property type="component" value="Chromosome 5"/>
</dbReference>
<gene>
    <name evidence="2" type="ORF">NC653_013752</name>
</gene>
<evidence type="ECO:0000313" key="2">
    <source>
        <dbReference type="EMBL" id="KAJ6997273.1"/>
    </source>
</evidence>